<feature type="compositionally biased region" description="Basic and acidic residues" evidence="5">
    <location>
        <begin position="382"/>
        <end position="405"/>
    </location>
</feature>
<reference evidence="8 9" key="1">
    <citation type="journal article" date="2012" name="J. Bacteriol.">
        <title>Genome Sequence of the Alkane-Degrading Bacterium Alcanivorax hongdengensis Type Strain A-11-3.</title>
        <authorList>
            <person name="Lai Q."/>
            <person name="Shao Z."/>
        </authorList>
    </citation>
    <scope>NUCLEOTIDE SEQUENCE [LARGE SCALE GENOMIC DNA]</scope>
    <source>
        <strain evidence="8 9">A-11-3</strain>
    </source>
</reference>
<accession>L0WEY9</accession>
<feature type="chain" id="PRO_5003948540" description="Succinylglutamate desuccinylase/Aspartoacylase catalytic domain-containing protein" evidence="6">
    <location>
        <begin position="21"/>
        <end position="462"/>
    </location>
</feature>
<feature type="domain" description="Succinylglutamate desuccinylase/Aspartoacylase catalytic" evidence="7">
    <location>
        <begin position="113"/>
        <end position="291"/>
    </location>
</feature>
<dbReference type="SUPFAM" id="SSF53187">
    <property type="entry name" value="Zn-dependent exopeptidases"/>
    <property type="match status" value="1"/>
</dbReference>
<evidence type="ECO:0000256" key="6">
    <source>
        <dbReference type="SAM" id="SignalP"/>
    </source>
</evidence>
<dbReference type="GO" id="GO:0016788">
    <property type="term" value="F:hydrolase activity, acting on ester bonds"/>
    <property type="evidence" value="ECO:0007669"/>
    <property type="project" value="InterPro"/>
</dbReference>
<evidence type="ECO:0000256" key="3">
    <source>
        <dbReference type="ARBA" id="ARBA00022801"/>
    </source>
</evidence>
<dbReference type="CDD" id="cd06251">
    <property type="entry name" value="M14_ASTE_ASPA-like"/>
    <property type="match status" value="1"/>
</dbReference>
<comment type="cofactor">
    <cofactor evidence="1">
        <name>Zn(2+)</name>
        <dbReference type="ChEBI" id="CHEBI:29105"/>
    </cofactor>
</comment>
<gene>
    <name evidence="8" type="ORF">A11A3_01957</name>
</gene>
<dbReference type="OrthoDB" id="9782876at2"/>
<dbReference type="eggNOG" id="COG3608">
    <property type="taxonomic scope" value="Bacteria"/>
</dbReference>
<dbReference type="InterPro" id="IPR053138">
    <property type="entry name" value="N-alpha-Ac-DABA_deacetylase"/>
</dbReference>
<proteinExistence type="predicted"/>
<organism evidence="8 9">
    <name type="scientific">Alcanivorax hongdengensis A-11-3</name>
    <dbReference type="NCBI Taxonomy" id="1177179"/>
    <lineage>
        <taxon>Bacteria</taxon>
        <taxon>Pseudomonadati</taxon>
        <taxon>Pseudomonadota</taxon>
        <taxon>Gammaproteobacteria</taxon>
        <taxon>Oceanospirillales</taxon>
        <taxon>Alcanivoracaceae</taxon>
        <taxon>Alcanivorax</taxon>
    </lineage>
</organism>
<name>L0WEY9_9GAMM</name>
<feature type="compositionally biased region" description="Basic and acidic residues" evidence="5">
    <location>
        <begin position="416"/>
        <end position="429"/>
    </location>
</feature>
<dbReference type="GO" id="GO:0046872">
    <property type="term" value="F:metal ion binding"/>
    <property type="evidence" value="ECO:0007669"/>
    <property type="project" value="UniProtKB-KW"/>
</dbReference>
<feature type="compositionally biased region" description="Polar residues" evidence="5">
    <location>
        <begin position="444"/>
        <end position="453"/>
    </location>
</feature>
<feature type="region of interest" description="Disordered" evidence="5">
    <location>
        <begin position="382"/>
        <end position="462"/>
    </location>
</feature>
<comment type="caution">
    <text evidence="8">The sequence shown here is derived from an EMBL/GenBank/DDBJ whole genome shotgun (WGS) entry which is preliminary data.</text>
</comment>
<feature type="region of interest" description="Disordered" evidence="5">
    <location>
        <begin position="25"/>
        <end position="68"/>
    </location>
</feature>
<evidence type="ECO:0000259" key="7">
    <source>
        <dbReference type="Pfam" id="PF24827"/>
    </source>
</evidence>
<dbReference type="PANTHER" id="PTHR37326:SF2">
    <property type="entry name" value="SUCCINYLGLUTAMATE DESUCCINYLASE_ASPARTOACYLASE FAMILY PROTEIN"/>
    <property type="match status" value="1"/>
</dbReference>
<evidence type="ECO:0000313" key="8">
    <source>
        <dbReference type="EMBL" id="EKF75596.1"/>
    </source>
</evidence>
<protein>
    <recommendedName>
        <fullName evidence="7">Succinylglutamate desuccinylase/Aspartoacylase catalytic domain-containing protein</fullName>
    </recommendedName>
</protein>
<keyword evidence="6" id="KW-0732">Signal</keyword>
<dbReference type="PATRIC" id="fig|1177179.3.peg.385"/>
<keyword evidence="9" id="KW-1185">Reference proteome</keyword>
<evidence type="ECO:0000256" key="5">
    <source>
        <dbReference type="SAM" id="MobiDB-lite"/>
    </source>
</evidence>
<dbReference type="STRING" id="1177179.A11A3_01957"/>
<dbReference type="Proteomes" id="UP000010164">
    <property type="component" value="Unassembled WGS sequence"/>
</dbReference>
<dbReference type="Pfam" id="PF24827">
    <property type="entry name" value="AstE_AspA_cat"/>
    <property type="match status" value="1"/>
</dbReference>
<dbReference type="Gene3D" id="3.40.630.10">
    <property type="entry name" value="Zn peptidases"/>
    <property type="match status" value="1"/>
</dbReference>
<sequence>MLKRLSLITLALLIALPGWATELEDEERALERQQEENAPAKPKPPHIKAPNEEVTETGKAPPDSTTSEPRKALFLLGETVEPGTFATLHWTPDQSFASIATPVPILVAHGSKPGPQLCLTAAVHGDELNGIEMVRRLMYELEPEGLAGTVVGVPIVNLDGFRNGSRYLSDRRDLNRYFPGNKNGSAASRVAYSLFHNIIQHCDYLVDLHTGSQKRVNLPQLRADLENPDVVAFAKHFGGITVLHSPGVSGMLRDAAVNDGIIAVTMEAGGPNRLEEKAVSYGVQAIETLLENLDMRKASHFWGAPQPVFYESKWVRAAQGGILLSEVKLNDKVKKGQILGTVTDPISNTGSAIIAPYNGRVLGLAVNQVVHAGFATFRIGEEKSTEEVEAQAEEKAKQSSEKGDDPQSQTEPDNEDKERPSEPAPEDQRPASATPESADKTPRKQASASTPTLTEKEEQTSE</sequence>
<evidence type="ECO:0000256" key="1">
    <source>
        <dbReference type="ARBA" id="ARBA00001947"/>
    </source>
</evidence>
<feature type="signal peptide" evidence="6">
    <location>
        <begin position="1"/>
        <end position="20"/>
    </location>
</feature>
<dbReference type="InterPro" id="IPR055438">
    <property type="entry name" value="AstE_AspA_cat"/>
</dbReference>
<keyword evidence="3" id="KW-0378">Hydrolase</keyword>
<dbReference type="AlphaFoldDB" id="L0WEY9"/>
<evidence type="ECO:0000256" key="2">
    <source>
        <dbReference type="ARBA" id="ARBA00022723"/>
    </source>
</evidence>
<dbReference type="RefSeq" id="WP_008927580.1">
    <property type="nucleotide sequence ID" value="NZ_AMRJ01000002.1"/>
</dbReference>
<dbReference type="PANTHER" id="PTHR37326">
    <property type="entry name" value="BLL3975 PROTEIN"/>
    <property type="match status" value="1"/>
</dbReference>
<evidence type="ECO:0000256" key="4">
    <source>
        <dbReference type="ARBA" id="ARBA00022833"/>
    </source>
</evidence>
<keyword evidence="2" id="KW-0479">Metal-binding</keyword>
<evidence type="ECO:0000313" key="9">
    <source>
        <dbReference type="Proteomes" id="UP000010164"/>
    </source>
</evidence>
<dbReference type="EMBL" id="AMRJ01000002">
    <property type="protein sequence ID" value="EKF75596.1"/>
    <property type="molecule type" value="Genomic_DNA"/>
</dbReference>
<keyword evidence="4" id="KW-0862">Zinc</keyword>